<protein>
    <submittedName>
        <fullName evidence="1">Uncharacterized protein</fullName>
    </submittedName>
</protein>
<accession>A0A151MDY8</accession>
<evidence type="ECO:0000313" key="2">
    <source>
        <dbReference type="Proteomes" id="UP000050525"/>
    </source>
</evidence>
<gene>
    <name evidence="1" type="ORF">Y1Q_0003218</name>
</gene>
<comment type="caution">
    <text evidence="1">The sequence shown here is derived from an EMBL/GenBank/DDBJ whole genome shotgun (WGS) entry which is preliminary data.</text>
</comment>
<organism evidence="1 2">
    <name type="scientific">Alligator mississippiensis</name>
    <name type="common">American alligator</name>
    <dbReference type="NCBI Taxonomy" id="8496"/>
    <lineage>
        <taxon>Eukaryota</taxon>
        <taxon>Metazoa</taxon>
        <taxon>Chordata</taxon>
        <taxon>Craniata</taxon>
        <taxon>Vertebrata</taxon>
        <taxon>Euteleostomi</taxon>
        <taxon>Archelosauria</taxon>
        <taxon>Archosauria</taxon>
        <taxon>Crocodylia</taxon>
        <taxon>Alligatoridae</taxon>
        <taxon>Alligatorinae</taxon>
        <taxon>Alligator</taxon>
    </lineage>
</organism>
<keyword evidence="2" id="KW-1185">Reference proteome</keyword>
<dbReference type="AlphaFoldDB" id="A0A151MDY8"/>
<reference evidence="1 2" key="1">
    <citation type="journal article" date="2012" name="Genome Biol.">
        <title>Sequencing three crocodilian genomes to illuminate the evolution of archosaurs and amniotes.</title>
        <authorList>
            <person name="St John J.A."/>
            <person name="Braun E.L."/>
            <person name="Isberg S.R."/>
            <person name="Miles L.G."/>
            <person name="Chong A.Y."/>
            <person name="Gongora J."/>
            <person name="Dalzell P."/>
            <person name="Moran C."/>
            <person name="Bed'hom B."/>
            <person name="Abzhanov A."/>
            <person name="Burgess S.C."/>
            <person name="Cooksey A.M."/>
            <person name="Castoe T.A."/>
            <person name="Crawford N.G."/>
            <person name="Densmore L.D."/>
            <person name="Drew J.C."/>
            <person name="Edwards S.V."/>
            <person name="Faircloth B.C."/>
            <person name="Fujita M.K."/>
            <person name="Greenwold M.J."/>
            <person name="Hoffmann F.G."/>
            <person name="Howard J.M."/>
            <person name="Iguchi T."/>
            <person name="Janes D.E."/>
            <person name="Khan S.Y."/>
            <person name="Kohno S."/>
            <person name="de Koning A.J."/>
            <person name="Lance S.L."/>
            <person name="McCarthy F.M."/>
            <person name="McCormack J.E."/>
            <person name="Merchant M.E."/>
            <person name="Peterson D.G."/>
            <person name="Pollock D.D."/>
            <person name="Pourmand N."/>
            <person name="Raney B.J."/>
            <person name="Roessler K.A."/>
            <person name="Sanford J.R."/>
            <person name="Sawyer R.H."/>
            <person name="Schmidt C.J."/>
            <person name="Triplett E.W."/>
            <person name="Tuberville T.D."/>
            <person name="Venegas-Anaya M."/>
            <person name="Howard J.T."/>
            <person name="Jarvis E.D."/>
            <person name="Guillette L.J.Jr."/>
            <person name="Glenn T.C."/>
            <person name="Green R.E."/>
            <person name="Ray D.A."/>
        </authorList>
    </citation>
    <scope>NUCLEOTIDE SEQUENCE [LARGE SCALE GENOMIC DNA]</scope>
    <source>
        <strain evidence="1">KSC_2009_1</strain>
    </source>
</reference>
<evidence type="ECO:0000313" key="1">
    <source>
        <dbReference type="EMBL" id="KYO22715.1"/>
    </source>
</evidence>
<proteinExistence type="predicted"/>
<sequence length="78" mass="8647">MQLIKLPPFENYMYKLTQAVGALKIMAASRYYHKGVFDLSEEAVVQEVVEKGLVVGSKTSSQGLFNSLKQKPAGEKLL</sequence>
<name>A0A151MDY8_ALLMI</name>
<dbReference type="EMBL" id="AKHW03006231">
    <property type="protein sequence ID" value="KYO22715.1"/>
    <property type="molecule type" value="Genomic_DNA"/>
</dbReference>
<dbReference type="Proteomes" id="UP000050525">
    <property type="component" value="Unassembled WGS sequence"/>
</dbReference>